<evidence type="ECO:0000313" key="2">
    <source>
        <dbReference type="EMBL" id="KAF3034982.1"/>
    </source>
</evidence>
<organism evidence="2 3">
    <name type="scientific">Didymella heteroderae</name>
    <dbReference type="NCBI Taxonomy" id="1769908"/>
    <lineage>
        <taxon>Eukaryota</taxon>
        <taxon>Fungi</taxon>
        <taxon>Dikarya</taxon>
        <taxon>Ascomycota</taxon>
        <taxon>Pezizomycotina</taxon>
        <taxon>Dothideomycetes</taxon>
        <taxon>Pleosporomycetidae</taxon>
        <taxon>Pleosporales</taxon>
        <taxon>Pleosporineae</taxon>
        <taxon>Didymellaceae</taxon>
        <taxon>Didymella</taxon>
    </lineage>
</organism>
<dbReference type="InterPro" id="IPR038883">
    <property type="entry name" value="AN11006-like"/>
</dbReference>
<feature type="domain" description="2EXR" evidence="1">
    <location>
        <begin position="34"/>
        <end position="123"/>
    </location>
</feature>
<keyword evidence="3" id="KW-1185">Reference proteome</keyword>
<dbReference type="AlphaFoldDB" id="A0A9P4WK76"/>
<proteinExistence type="predicted"/>
<dbReference type="PANTHER" id="PTHR42085">
    <property type="entry name" value="F-BOX DOMAIN-CONTAINING PROTEIN"/>
    <property type="match status" value="1"/>
</dbReference>
<gene>
    <name evidence="2" type="ORF">E8E12_001431</name>
</gene>
<dbReference type="Pfam" id="PF20150">
    <property type="entry name" value="2EXR"/>
    <property type="match status" value="1"/>
</dbReference>
<reference evidence="2" key="1">
    <citation type="submission" date="2019-04" db="EMBL/GenBank/DDBJ databases">
        <title>Sequencing of skin fungus with MAO and IRED activity.</title>
        <authorList>
            <person name="Marsaioli A.J."/>
            <person name="Bonatto J.M.C."/>
            <person name="Reis Junior O."/>
        </authorList>
    </citation>
    <scope>NUCLEOTIDE SEQUENCE</scope>
    <source>
        <strain evidence="2">28M1</strain>
    </source>
</reference>
<dbReference type="EMBL" id="SWKV01000062">
    <property type="protein sequence ID" value="KAF3034982.1"/>
    <property type="molecule type" value="Genomic_DNA"/>
</dbReference>
<comment type="caution">
    <text evidence="2">The sequence shown here is derived from an EMBL/GenBank/DDBJ whole genome shotgun (WGS) entry which is preliminary data.</text>
</comment>
<dbReference type="InterPro" id="IPR045518">
    <property type="entry name" value="2EXR"/>
</dbReference>
<dbReference type="PANTHER" id="PTHR42085:SF1">
    <property type="entry name" value="F-BOX DOMAIN-CONTAINING PROTEIN"/>
    <property type="match status" value="1"/>
</dbReference>
<evidence type="ECO:0000259" key="1">
    <source>
        <dbReference type="Pfam" id="PF20150"/>
    </source>
</evidence>
<dbReference type="OrthoDB" id="62952at2759"/>
<accession>A0A9P4WK76</accession>
<evidence type="ECO:0000313" key="3">
    <source>
        <dbReference type="Proteomes" id="UP000758155"/>
    </source>
</evidence>
<protein>
    <recommendedName>
        <fullName evidence="1">2EXR domain-containing protein</fullName>
    </recommendedName>
</protein>
<name>A0A9P4WK76_9PLEO</name>
<sequence length="347" mass="39831">MDNSGNFDSKPVAEPPSNPTLFIPAPNMLNMFDFELFMQLPAELRETIYSYVLTSDRPIRPHLCHDSFWRNEAKFHDGNTAVHNAIFLLMNLTRASKKLREESLPVFYSANSFDIGSDTATYFTWLEGAGRLEWALHVNLVIPYHSEKYTASIMWMVSGYDKLVEEHDKEHRVNDNNKADSSSIPHLLRQHPRYLTGGFPELTTCILFRMLSTSLMTSTGSEFKRKIVLPVSNVSAFETDSRLRWLSMMTRGLGIDLHLVEQLGSEILHNGYVYVQWNRKYQKKDVGTLAGSNEKSNEDVMRRAKQQFPGIEEMARPEKSVFSRRPCFPSQGTLTWYDMPTMGGGRR</sequence>
<dbReference type="Proteomes" id="UP000758155">
    <property type="component" value="Unassembled WGS sequence"/>
</dbReference>